<reference evidence="13" key="1">
    <citation type="submission" date="2022-08" db="UniProtKB">
        <authorList>
            <consortium name="EnsemblMetazoa"/>
        </authorList>
    </citation>
    <scope>IDENTIFICATION</scope>
    <source>
        <strain evidence="13">Israel</strain>
    </source>
</reference>
<dbReference type="EnsemblMetazoa" id="PPAI003585-RA">
    <property type="protein sequence ID" value="PPAI003585-PA"/>
    <property type="gene ID" value="PPAI003585"/>
</dbReference>
<dbReference type="PANTHER" id="PTHR12697">
    <property type="entry name" value="PBS LYASE HEAT-LIKE PROTEIN"/>
    <property type="match status" value="1"/>
</dbReference>
<dbReference type="FunFam" id="1.25.10.10:FF:000099">
    <property type="entry name" value="Deoxyhypusine hydroxylase"/>
    <property type="match status" value="2"/>
</dbReference>
<feature type="binding site" evidence="10">
    <location>
        <position position="210"/>
    </location>
    <ligand>
        <name>Fe cation</name>
        <dbReference type="ChEBI" id="CHEBI:24875"/>
        <label>2</label>
    </ligand>
</feature>
<dbReference type="Gene3D" id="1.25.10.10">
    <property type="entry name" value="Leucine-rich Repeat Variant"/>
    <property type="match status" value="2"/>
</dbReference>
<evidence type="ECO:0000256" key="11">
    <source>
        <dbReference type="SAM" id="MobiDB-lite"/>
    </source>
</evidence>
<keyword evidence="14" id="KW-1185">Reference proteome</keyword>
<name>A0A1B0D7R2_PHLPP</name>
<comment type="function">
    <text evidence="10">Catalyzes the hydroxylation of the N(6)-(4-aminobutyl)-L-lysine intermediate to form hypusine, an essential post-translational modification only found in mature eIF-5A factor.</text>
</comment>
<dbReference type="VEuPathDB" id="VectorBase:PPAPM1_011534"/>
<evidence type="ECO:0000313" key="13">
    <source>
        <dbReference type="EnsemblMetazoa" id="PPAI003585-PA"/>
    </source>
</evidence>
<dbReference type="PANTHER" id="PTHR12697:SF5">
    <property type="entry name" value="DEOXYHYPUSINE HYDROXYLASE"/>
    <property type="match status" value="1"/>
</dbReference>
<evidence type="ECO:0000256" key="2">
    <source>
        <dbReference type="ARBA" id="ARBA00005041"/>
    </source>
</evidence>
<organism evidence="13 14">
    <name type="scientific">Phlebotomus papatasi</name>
    <name type="common">Sandfly</name>
    <dbReference type="NCBI Taxonomy" id="29031"/>
    <lineage>
        <taxon>Eukaryota</taxon>
        <taxon>Metazoa</taxon>
        <taxon>Ecdysozoa</taxon>
        <taxon>Arthropoda</taxon>
        <taxon>Hexapoda</taxon>
        <taxon>Insecta</taxon>
        <taxon>Pterygota</taxon>
        <taxon>Neoptera</taxon>
        <taxon>Endopterygota</taxon>
        <taxon>Diptera</taxon>
        <taxon>Nematocera</taxon>
        <taxon>Psychodoidea</taxon>
        <taxon>Psychodidae</taxon>
        <taxon>Phlebotomus</taxon>
        <taxon>Phlebotomus</taxon>
    </lineage>
</organism>
<dbReference type="InterPro" id="IPR011989">
    <property type="entry name" value="ARM-like"/>
</dbReference>
<dbReference type="Pfam" id="PF13646">
    <property type="entry name" value="HEAT_2"/>
    <property type="match status" value="2"/>
</dbReference>
<accession>A0A1B0D7R2</accession>
<comment type="similarity">
    <text evidence="10">Belongs to the deoxyhypusine hydroxylase family.</text>
</comment>
<dbReference type="Proteomes" id="UP000092462">
    <property type="component" value="Unassembled WGS sequence"/>
</dbReference>
<feature type="binding site" evidence="10">
    <location>
        <position position="58"/>
    </location>
    <ligand>
        <name>Fe cation</name>
        <dbReference type="ChEBI" id="CHEBI:24875"/>
        <label>1</label>
    </ligand>
</feature>
<evidence type="ECO:0000313" key="14">
    <source>
        <dbReference type="Proteomes" id="UP000092462"/>
    </source>
</evidence>
<dbReference type="EC" id="1.14.99.29" evidence="10"/>
<keyword evidence="5 10" id="KW-0560">Oxidoreductase</keyword>
<dbReference type="VEuPathDB" id="VectorBase:PPAI003585"/>
<evidence type="ECO:0000259" key="12">
    <source>
        <dbReference type="Pfam" id="PF23760"/>
    </source>
</evidence>
<evidence type="ECO:0000256" key="1">
    <source>
        <dbReference type="ARBA" id="ARBA00000068"/>
    </source>
</evidence>
<comment type="pathway">
    <text evidence="2 10">Protein modification; eIF5A hypusination.</text>
</comment>
<dbReference type="VEuPathDB" id="VectorBase:PPAPM1_007308"/>
<dbReference type="AlphaFoldDB" id="A0A1B0D7R2"/>
<feature type="compositionally biased region" description="Acidic residues" evidence="11">
    <location>
        <begin position="326"/>
        <end position="337"/>
    </location>
</feature>
<dbReference type="InterPro" id="IPR016024">
    <property type="entry name" value="ARM-type_fold"/>
</dbReference>
<dbReference type="InterPro" id="IPR004155">
    <property type="entry name" value="PBS_lyase_HEAT"/>
</dbReference>
<dbReference type="Pfam" id="PF23760">
    <property type="entry name" value="Beta-prop_DCAF12"/>
    <property type="match status" value="1"/>
</dbReference>
<dbReference type="InterPro" id="IPR027517">
    <property type="entry name" value="Deoxyhypusine_hydroxylase"/>
</dbReference>
<protein>
    <recommendedName>
        <fullName evidence="10">Deoxyhypusine hydroxylase</fullName>
        <shortName evidence="10">DOHH</shortName>
        <ecNumber evidence="10">1.14.99.29</ecNumber>
    </recommendedName>
    <alternativeName>
        <fullName evidence="10">Deoxyhypusine dioxygenase</fullName>
    </alternativeName>
    <alternativeName>
        <fullName evidence="10">Deoxyhypusine monooxygenase</fullName>
    </alternativeName>
</protein>
<evidence type="ECO:0000256" key="8">
    <source>
        <dbReference type="ARBA" id="ARBA00023256"/>
    </source>
</evidence>
<dbReference type="GO" id="GO:0019135">
    <property type="term" value="F:deoxyhypusine monooxygenase activity"/>
    <property type="evidence" value="ECO:0007669"/>
    <property type="project" value="UniProtKB-UniRule"/>
</dbReference>
<keyword evidence="7 10" id="KW-0503">Monooxygenase</keyword>
<dbReference type="SUPFAM" id="SSF48371">
    <property type="entry name" value="ARM repeat"/>
    <property type="match status" value="1"/>
</dbReference>
<feature type="domain" description="DDB1- and CUL4-associated factor 12 beta-propeller" evidence="12">
    <location>
        <begin position="381"/>
        <end position="418"/>
    </location>
</feature>
<evidence type="ECO:0000256" key="6">
    <source>
        <dbReference type="ARBA" id="ARBA00023004"/>
    </source>
</evidence>
<evidence type="ECO:0000256" key="3">
    <source>
        <dbReference type="ARBA" id="ARBA00022723"/>
    </source>
</evidence>
<evidence type="ECO:0000256" key="5">
    <source>
        <dbReference type="ARBA" id="ARBA00023002"/>
    </source>
</evidence>
<dbReference type="EMBL" id="AJVK01027132">
    <property type="status" value="NOT_ANNOTATED_CDS"/>
    <property type="molecule type" value="Genomic_DNA"/>
</dbReference>
<evidence type="ECO:0000256" key="4">
    <source>
        <dbReference type="ARBA" id="ARBA00022737"/>
    </source>
</evidence>
<dbReference type="PROSITE" id="PS50077">
    <property type="entry name" value="HEAT_REPEAT"/>
    <property type="match status" value="1"/>
</dbReference>
<dbReference type="InterPro" id="IPR056151">
    <property type="entry name" value="Beta-prop_DCAF12"/>
</dbReference>
<feature type="binding site" evidence="10">
    <location>
        <position position="209"/>
    </location>
    <ligand>
        <name>Fe cation</name>
        <dbReference type="ChEBI" id="CHEBI:24875"/>
        <label>2</label>
    </ligand>
</feature>
<dbReference type="GO" id="GO:0046872">
    <property type="term" value="F:metal ion binding"/>
    <property type="evidence" value="ECO:0007669"/>
    <property type="project" value="UniProtKB-KW"/>
</dbReference>
<keyword evidence="8 10" id="KW-0386">Hypusine biosynthesis</keyword>
<evidence type="ECO:0000256" key="7">
    <source>
        <dbReference type="ARBA" id="ARBA00023033"/>
    </source>
</evidence>
<evidence type="ECO:0000256" key="10">
    <source>
        <dbReference type="HAMAP-Rule" id="MF_03101"/>
    </source>
</evidence>
<comment type="cofactor">
    <cofactor evidence="10">
        <name>Fe(2+)</name>
        <dbReference type="ChEBI" id="CHEBI:29033"/>
    </cofactor>
    <text evidence="10">Binds 2 Fe(2+) ions per subunit.</text>
</comment>
<keyword evidence="6 10" id="KW-0408">Iron</keyword>
<keyword evidence="4" id="KW-0677">Repeat</keyword>
<feature type="binding site" evidence="10">
    <location>
        <position position="92"/>
    </location>
    <ligand>
        <name>Fe cation</name>
        <dbReference type="ChEBI" id="CHEBI:24875"/>
        <label>1</label>
    </ligand>
</feature>
<dbReference type="HAMAP" id="MF_03101">
    <property type="entry name" value="Deoxyhypusine_hydroxylase"/>
    <property type="match status" value="1"/>
</dbReference>
<comment type="catalytic activity">
    <reaction evidence="1 10">
        <text>[eIF5A protein]-deoxyhypusine + AH2 + O2 = [eIF5A protein]-hypusine + A + H2O</text>
        <dbReference type="Rhea" id="RHEA:14101"/>
        <dbReference type="Rhea" id="RHEA-COMP:10144"/>
        <dbReference type="Rhea" id="RHEA-COMP:12592"/>
        <dbReference type="ChEBI" id="CHEBI:13193"/>
        <dbReference type="ChEBI" id="CHEBI:15377"/>
        <dbReference type="ChEBI" id="CHEBI:15379"/>
        <dbReference type="ChEBI" id="CHEBI:17499"/>
        <dbReference type="ChEBI" id="CHEBI:82657"/>
        <dbReference type="ChEBI" id="CHEBI:91175"/>
        <dbReference type="EC" id="1.14.99.29"/>
    </reaction>
</comment>
<keyword evidence="3 10" id="KW-0479">Metal-binding</keyword>
<evidence type="ECO:0000256" key="9">
    <source>
        <dbReference type="ARBA" id="ARBA00045876"/>
    </source>
</evidence>
<feature type="binding site" evidence="10">
    <location>
        <position position="242"/>
    </location>
    <ligand>
        <name>Fe cation</name>
        <dbReference type="ChEBI" id="CHEBI:24875"/>
        <label>2</label>
    </ligand>
</feature>
<proteinExistence type="inferred from homology"/>
<feature type="binding site" evidence="10">
    <location>
        <position position="59"/>
    </location>
    <ligand>
        <name>Fe cation</name>
        <dbReference type="ChEBI" id="CHEBI:24875"/>
        <label>1</label>
    </ligand>
</feature>
<feature type="binding site" evidence="10">
    <location>
        <position position="243"/>
    </location>
    <ligand>
        <name>Fe cation</name>
        <dbReference type="ChEBI" id="CHEBI:24875"/>
        <label>2</label>
    </ligand>
</feature>
<feature type="binding site" evidence="10">
    <location>
        <position position="91"/>
    </location>
    <ligand>
        <name>Fe cation</name>
        <dbReference type="ChEBI" id="CHEBI:24875"/>
        <label>1</label>
    </ligand>
</feature>
<feature type="region of interest" description="Disordered" evidence="11">
    <location>
        <begin position="313"/>
        <end position="341"/>
    </location>
</feature>
<comment type="function">
    <text evidence="9">Catalyzes the hydroxylation of the N(6)-(4-aminobutyl)-L-lysine intermediate produced by deoxyhypusine synthase/DHPS on a critical lysine of the eukaryotic translation initiation factor 5A/eIF-5A. This is the second step of the post-translational modification of that lysine into an unusual amino acid residue named hypusine. Hypusination is unique to mature eIF-5A factor and is essential for its function.</text>
</comment>
<sequence length="419" mass="47933">MVQVDPENIRRIGSVLNDKGRPLKERFRALFTLRNIGGPDAIESINQCFRDDSALLKHELAYCLGQMQDKEAIPILIKVLEDVQQEPMVRHEAAEALGAIGCSEVKPILEKYLKDPVIEVAETCEIALGRLNWIEKKEELADENPYSSVDPTPPAASKDVAELKKILMDESASLFNRYRAMFSLRNIRTEESIIALSAGLKGKSALFRHEVAFVLGQLQEPCSIPFLAENLRDTAENEMVRHECAEALGAIATDDCIEILNEYLKDDKRVVKESCEVNEMSKTVRKCVYGRRPPCYILSRIEERKAKARILRQERRRKPDKPDDFVTYEDSDSEEETPQQQNEILNTSYNFVDYVRSRESDFNEERSICQSYASRHILTHDMFKETPISLGNINKVFCSQWLSNRQVVFGTKCNKVFVT</sequence>
<dbReference type="SMART" id="SM00567">
    <property type="entry name" value="EZ_HEAT"/>
    <property type="match status" value="6"/>
</dbReference>
<dbReference type="InterPro" id="IPR021133">
    <property type="entry name" value="HEAT_type_2"/>
</dbReference>